<evidence type="ECO:0000256" key="1">
    <source>
        <dbReference type="SAM" id="MobiDB-lite"/>
    </source>
</evidence>
<feature type="compositionally biased region" description="Acidic residues" evidence="1">
    <location>
        <begin position="516"/>
        <end position="528"/>
    </location>
</feature>
<accession>A0A816JQJ1</accession>
<organism evidence="2">
    <name type="scientific">Brassica napus</name>
    <name type="common">Rape</name>
    <dbReference type="NCBI Taxonomy" id="3708"/>
    <lineage>
        <taxon>Eukaryota</taxon>
        <taxon>Viridiplantae</taxon>
        <taxon>Streptophyta</taxon>
        <taxon>Embryophyta</taxon>
        <taxon>Tracheophyta</taxon>
        <taxon>Spermatophyta</taxon>
        <taxon>Magnoliopsida</taxon>
        <taxon>eudicotyledons</taxon>
        <taxon>Gunneridae</taxon>
        <taxon>Pentapetalae</taxon>
        <taxon>rosids</taxon>
        <taxon>malvids</taxon>
        <taxon>Brassicales</taxon>
        <taxon>Brassicaceae</taxon>
        <taxon>Brassiceae</taxon>
        <taxon>Brassica</taxon>
    </lineage>
</organism>
<protein>
    <submittedName>
        <fullName evidence="2">(rape) hypothetical protein</fullName>
    </submittedName>
</protein>
<sequence>MATIRMDNFQNCSDTSVTMSLFDAQAVKIHNQLEQIGVDPRVVVATSQCSSSNGDTDVLHRPWLNEIYRVPESSHNNNQASSIPSVCNPHGSNGENTFIPVIGSSATMMPASVNVNRLATHQTNLEAGTVYSLTGFEVTRCNQDYRLSDSSLLIRFTDSTTFEKITDPAVPIPLESFRFRNYSEMLRLANSNNQLPDLIGKITAVKSTITEPPLDKNRVSATIKMDNDTSVTLTLFDAQAVKIHNQLAQMAVDPRICVATSVNPRMVGGRLFFNGTAGTHIHFDVETVAGESLFSSGLLEQDTGLAPVGRLVRSFAKVETLSIAELNDFVLNASSQNIDFICTGKVTGIKLDKGWCYVSCAKCFRKLHRSVSSLTCLSCNNTDAVGILRYVLTLIKLNMYVKLDVLFDTFILRARYRVEISIADETGEGLFVAFDGVMAKLHNMRAHEAVNLLPGNDVNPEESDAPQFVLDMEGNTYTFQVKVGPYNFTANNHSFTISRILGEGDPEPQPAFVDDGAADDNGDDNNDV</sequence>
<dbReference type="SUPFAM" id="SSF50249">
    <property type="entry name" value="Nucleic acid-binding proteins"/>
    <property type="match status" value="2"/>
</dbReference>
<gene>
    <name evidence="2" type="ORF">DARMORV10_C04P40420.1</name>
</gene>
<dbReference type="PANTHER" id="PTHR47165">
    <property type="entry name" value="OS03G0429900 PROTEIN"/>
    <property type="match status" value="1"/>
</dbReference>
<proteinExistence type="predicted"/>
<dbReference type="Gene3D" id="2.40.50.140">
    <property type="entry name" value="Nucleic acid-binding proteins"/>
    <property type="match status" value="2"/>
</dbReference>
<dbReference type="AlphaFoldDB" id="A0A816JQJ1"/>
<dbReference type="PANTHER" id="PTHR47165:SF4">
    <property type="entry name" value="OS03G0429900 PROTEIN"/>
    <property type="match status" value="1"/>
</dbReference>
<dbReference type="EMBL" id="HG994368">
    <property type="protein sequence ID" value="CAF1855301.1"/>
    <property type="molecule type" value="Genomic_DNA"/>
</dbReference>
<dbReference type="Proteomes" id="UP001295469">
    <property type="component" value="Chromosome C04"/>
</dbReference>
<evidence type="ECO:0000313" key="2">
    <source>
        <dbReference type="EMBL" id="CAF1855301.1"/>
    </source>
</evidence>
<name>A0A816JQJ1_BRANA</name>
<dbReference type="InterPro" id="IPR012340">
    <property type="entry name" value="NA-bd_OB-fold"/>
</dbReference>
<reference evidence="2" key="1">
    <citation type="submission" date="2021-01" db="EMBL/GenBank/DDBJ databases">
        <authorList>
            <consortium name="Genoscope - CEA"/>
            <person name="William W."/>
        </authorList>
    </citation>
    <scope>NUCLEOTIDE SEQUENCE</scope>
</reference>
<feature type="region of interest" description="Disordered" evidence="1">
    <location>
        <begin position="500"/>
        <end position="528"/>
    </location>
</feature>